<dbReference type="Pfam" id="PF13489">
    <property type="entry name" value="Methyltransf_23"/>
    <property type="match status" value="1"/>
</dbReference>
<dbReference type="EMBL" id="JAHESF010000033">
    <property type="protein sequence ID" value="MBT1700023.1"/>
    <property type="molecule type" value="Genomic_DNA"/>
</dbReference>
<keyword evidence="1" id="KW-0808">Transferase</keyword>
<dbReference type="Gene3D" id="3.40.50.150">
    <property type="entry name" value="Vaccinia Virus protein VP39"/>
    <property type="match status" value="1"/>
</dbReference>
<dbReference type="AlphaFoldDB" id="A0AAP2DPA8"/>
<dbReference type="RefSeq" id="WP_254168334.1">
    <property type="nucleotide sequence ID" value="NZ_JAHESF010000033.1"/>
</dbReference>
<reference evidence="2 3" key="1">
    <citation type="submission" date="2021-05" db="EMBL/GenBank/DDBJ databases">
        <title>A Polyphasic approach of four new species of the genus Ohtaekwangia: Ohtaekwangia histidinii sp. nov., Ohtaekwangia cretensis sp. nov., Ohtaekwangia indiensis sp. nov., Ohtaekwangia reichenbachii sp. nov. from diverse environment.</title>
        <authorList>
            <person name="Octaviana S."/>
        </authorList>
    </citation>
    <scope>NUCLEOTIDE SEQUENCE [LARGE SCALE GENOMIC DNA]</scope>
    <source>
        <strain evidence="2 3">PWU4</strain>
    </source>
</reference>
<dbReference type="SUPFAM" id="SSF53335">
    <property type="entry name" value="S-adenosyl-L-methionine-dependent methyltransferases"/>
    <property type="match status" value="1"/>
</dbReference>
<keyword evidence="2" id="KW-0489">Methyltransferase</keyword>
<dbReference type="CDD" id="cd02440">
    <property type="entry name" value="AdoMet_MTases"/>
    <property type="match status" value="1"/>
</dbReference>
<dbReference type="InterPro" id="IPR029063">
    <property type="entry name" value="SAM-dependent_MTases_sf"/>
</dbReference>
<dbReference type="PANTHER" id="PTHR43861">
    <property type="entry name" value="TRANS-ACONITATE 2-METHYLTRANSFERASE-RELATED"/>
    <property type="match status" value="1"/>
</dbReference>
<name>A0AAP2DPA8_9BACT</name>
<accession>A0AAP2DPA8</accession>
<evidence type="ECO:0000313" key="2">
    <source>
        <dbReference type="EMBL" id="MBT1700023.1"/>
    </source>
</evidence>
<keyword evidence="3" id="KW-1185">Reference proteome</keyword>
<gene>
    <name evidence="2" type="ORF">KK083_24260</name>
</gene>
<comment type="caution">
    <text evidence="2">The sequence shown here is derived from an EMBL/GenBank/DDBJ whole genome shotgun (WGS) entry which is preliminary data.</text>
</comment>
<dbReference type="Proteomes" id="UP001319200">
    <property type="component" value="Unassembled WGS sequence"/>
</dbReference>
<dbReference type="PANTHER" id="PTHR43861:SF3">
    <property type="entry name" value="PUTATIVE (AFU_ORTHOLOGUE AFUA_2G14390)-RELATED"/>
    <property type="match status" value="1"/>
</dbReference>
<proteinExistence type="predicted"/>
<evidence type="ECO:0000256" key="1">
    <source>
        <dbReference type="ARBA" id="ARBA00022679"/>
    </source>
</evidence>
<protein>
    <submittedName>
        <fullName evidence="2">Methyltransferase domain-containing protein</fullName>
    </submittedName>
</protein>
<evidence type="ECO:0000313" key="3">
    <source>
        <dbReference type="Proteomes" id="UP001319200"/>
    </source>
</evidence>
<sequence>MITSPRPTNEALGRYYLSDDYVSHAKKSKGLFDKVYKTSRLYTLRWKLNLVKENLRSKGNSSTILDFGCGTGEFLQTCKQNGFVTTGVEPSDIARAHAAELTAGKVHSTLEEVEGSFQVITLWHVLEHVPDLNQKIEQLKSKLEKDGIMFIAVPNHQSYDARTYQERWAGYDVPRHLWHFSEPTMSQLLKKHGLTLEKIIPMKLDAFYVSMLSEKHSSGRSSIGGFIQGFVNGFRSNALAKPNEYSSLIYLVRK</sequence>
<dbReference type="GO" id="GO:0008168">
    <property type="term" value="F:methyltransferase activity"/>
    <property type="evidence" value="ECO:0007669"/>
    <property type="project" value="UniProtKB-KW"/>
</dbReference>
<dbReference type="GO" id="GO:0032259">
    <property type="term" value="P:methylation"/>
    <property type="evidence" value="ECO:0007669"/>
    <property type="project" value="UniProtKB-KW"/>
</dbReference>
<organism evidence="2 3">
    <name type="scientific">Chryseosolibacter histidini</name>
    <dbReference type="NCBI Taxonomy" id="2782349"/>
    <lineage>
        <taxon>Bacteria</taxon>
        <taxon>Pseudomonadati</taxon>
        <taxon>Bacteroidota</taxon>
        <taxon>Cytophagia</taxon>
        <taxon>Cytophagales</taxon>
        <taxon>Chryseotaleaceae</taxon>
        <taxon>Chryseosolibacter</taxon>
    </lineage>
</organism>